<accession>A0A063BYS3</accession>
<dbReference type="Gene3D" id="1.10.510.10">
    <property type="entry name" value="Transferase(Phosphotransferase) domain 1"/>
    <property type="match status" value="1"/>
</dbReference>
<dbReference type="PROSITE" id="PS50011">
    <property type="entry name" value="PROTEIN_KINASE_DOM"/>
    <property type="match status" value="1"/>
</dbReference>
<feature type="region of interest" description="Disordered" evidence="1">
    <location>
        <begin position="95"/>
        <end position="116"/>
    </location>
</feature>
<dbReference type="KEGG" id="uvi:66066819"/>
<reference evidence="4" key="3">
    <citation type="submission" date="2020-03" db="EMBL/GenBank/DDBJ databases">
        <title>A mixture of massive structural variations and highly conserved coding sequences in Ustilaginoidea virens genome.</title>
        <authorList>
            <person name="Zhang K."/>
            <person name="Zhao Z."/>
            <person name="Zhang Z."/>
            <person name="Li Y."/>
            <person name="Hsiang T."/>
            <person name="Sun W."/>
        </authorList>
    </citation>
    <scope>NUCLEOTIDE SEQUENCE</scope>
    <source>
        <strain evidence="4">UV-8b</strain>
    </source>
</reference>
<evidence type="ECO:0000256" key="1">
    <source>
        <dbReference type="SAM" id="MobiDB-lite"/>
    </source>
</evidence>
<evidence type="ECO:0000259" key="2">
    <source>
        <dbReference type="PROSITE" id="PS50011"/>
    </source>
</evidence>
<dbReference type="GO" id="GO:0004672">
    <property type="term" value="F:protein kinase activity"/>
    <property type="evidence" value="ECO:0007669"/>
    <property type="project" value="InterPro"/>
</dbReference>
<dbReference type="RefSeq" id="XP_042999474.1">
    <property type="nucleotide sequence ID" value="XM_043143539.1"/>
</dbReference>
<dbReference type="Proteomes" id="UP000054053">
    <property type="component" value="Unassembled WGS sequence"/>
</dbReference>
<dbReference type="AlphaFoldDB" id="A0A063BYS3"/>
<protein>
    <recommendedName>
        <fullName evidence="2">Protein kinase domain-containing protein</fullName>
    </recommendedName>
</protein>
<dbReference type="InterPro" id="IPR011009">
    <property type="entry name" value="Kinase-like_dom_sf"/>
</dbReference>
<dbReference type="SUPFAM" id="SSF56112">
    <property type="entry name" value="Protein kinase-like (PK-like)"/>
    <property type="match status" value="1"/>
</dbReference>
<sequence length="285" mass="32127">MTPQNPRSITVLTGQTLPAGQDPRQFDWRSNRYLCFEVYDGFDAWSGRLQWQEHRKDWPEDGVQADLSKFDELIKLLRPIPREKIYPEFPTEELTRYEPQQQGNGPAPYLKAPKPGHYQDGSDDLASRLLNEAMIYEKVLNNPHPNLASYLGCVVEEGRIVRLALKRYNESIDDRCQRASPDEFTLGQRMACMDQIEAAAEHLHSLGLAHNDISPSNIMFDDDGRPVLIDFDACAPLGDPLAKGGLVTGWKGPIAGEGLEFKQSSAICDKLAIQEIRKYLAEGLE</sequence>
<dbReference type="GO" id="GO:0005524">
    <property type="term" value="F:ATP binding"/>
    <property type="evidence" value="ECO:0007669"/>
    <property type="project" value="InterPro"/>
</dbReference>
<dbReference type="EMBL" id="CP072757">
    <property type="protein sequence ID" value="QUC21801.1"/>
    <property type="molecule type" value="Genomic_DNA"/>
</dbReference>
<feature type="domain" description="Protein kinase" evidence="2">
    <location>
        <begin position="74"/>
        <end position="285"/>
    </location>
</feature>
<dbReference type="HOGENOM" id="CLU_062257_2_0_1"/>
<dbReference type="Pfam" id="PF00069">
    <property type="entry name" value="Pkinase"/>
    <property type="match status" value="1"/>
</dbReference>
<dbReference type="InterPro" id="IPR000719">
    <property type="entry name" value="Prot_kinase_dom"/>
</dbReference>
<name>A0A063BYS3_USTVR</name>
<organism evidence="3 6">
    <name type="scientific">Ustilaginoidea virens</name>
    <name type="common">Rice false smut fungus</name>
    <name type="synonym">Villosiclava virens</name>
    <dbReference type="NCBI Taxonomy" id="1159556"/>
    <lineage>
        <taxon>Eukaryota</taxon>
        <taxon>Fungi</taxon>
        <taxon>Dikarya</taxon>
        <taxon>Ascomycota</taxon>
        <taxon>Pezizomycotina</taxon>
        <taxon>Sordariomycetes</taxon>
        <taxon>Hypocreomycetidae</taxon>
        <taxon>Hypocreales</taxon>
        <taxon>Clavicipitaceae</taxon>
        <taxon>Ustilaginoidea</taxon>
    </lineage>
</organism>
<dbReference type="OrthoDB" id="4062651at2759"/>
<dbReference type="GeneID" id="66066819"/>
<reference evidence="6" key="2">
    <citation type="journal article" date="2016" name="Genome Announc.">
        <title>Genome sequence of Ustilaginoidea virens IPU010, a rice pathogenic fungus causing false smut.</title>
        <authorList>
            <person name="Kumagai T."/>
            <person name="Ishii T."/>
            <person name="Terai G."/>
            <person name="Umemura M."/>
            <person name="Machida M."/>
            <person name="Asai K."/>
        </authorList>
    </citation>
    <scope>NUCLEOTIDE SEQUENCE [LARGE SCALE GENOMIC DNA]</scope>
    <source>
        <strain evidence="6">IPU010</strain>
    </source>
</reference>
<evidence type="ECO:0000313" key="6">
    <source>
        <dbReference type="Proteomes" id="UP000054053"/>
    </source>
</evidence>
<evidence type="ECO:0000313" key="3">
    <source>
        <dbReference type="EMBL" id="GAO19885.1"/>
    </source>
</evidence>
<dbReference type="STRING" id="1159556.A0A063BYS3"/>
<evidence type="ECO:0000313" key="4">
    <source>
        <dbReference type="EMBL" id="QUC21801.1"/>
    </source>
</evidence>
<keyword evidence="5" id="KW-1185">Reference proteome</keyword>
<dbReference type="EMBL" id="BBTG02000037">
    <property type="protein sequence ID" value="GAO19885.1"/>
    <property type="molecule type" value="Genomic_DNA"/>
</dbReference>
<proteinExistence type="predicted"/>
<reference evidence="3" key="1">
    <citation type="journal article" date="2016" name="Genome Announc.">
        <title>Genome Sequence of Ustilaginoidea virens IPU010, a Rice Pathogenic Fungus Causing False Smut.</title>
        <authorList>
            <person name="Kumagai T."/>
            <person name="Ishii T."/>
            <person name="Terai G."/>
            <person name="Umemura M."/>
            <person name="Machida M."/>
            <person name="Asai K."/>
        </authorList>
    </citation>
    <scope>NUCLEOTIDE SEQUENCE [LARGE SCALE GENOMIC DNA]</scope>
    <source>
        <strain evidence="3">IPU010</strain>
    </source>
</reference>
<dbReference type="Proteomes" id="UP000027002">
    <property type="component" value="Chromosome 5"/>
</dbReference>
<gene>
    <name evidence="4" type="ORF">UV8b_06042</name>
    <name evidence="3" type="ORF">UVI_02051110</name>
</gene>
<evidence type="ECO:0000313" key="5">
    <source>
        <dbReference type="Proteomes" id="UP000027002"/>
    </source>
</evidence>